<organism evidence="2 3">
    <name type="scientific">Endocarpon pusillum (strain Z07020 / HMAS-L-300199)</name>
    <name type="common">Lichen-forming fungus</name>
    <dbReference type="NCBI Taxonomy" id="1263415"/>
    <lineage>
        <taxon>Eukaryota</taxon>
        <taxon>Fungi</taxon>
        <taxon>Dikarya</taxon>
        <taxon>Ascomycota</taxon>
        <taxon>Pezizomycotina</taxon>
        <taxon>Eurotiomycetes</taxon>
        <taxon>Chaetothyriomycetidae</taxon>
        <taxon>Verrucariales</taxon>
        <taxon>Verrucariaceae</taxon>
        <taxon>Endocarpon</taxon>
    </lineage>
</organism>
<dbReference type="HOGENOM" id="CLU_2960732_0_0_1"/>
<accession>U1G7C0</accession>
<evidence type="ECO:0000313" key="3">
    <source>
        <dbReference type="Proteomes" id="UP000019373"/>
    </source>
</evidence>
<reference evidence="3" key="1">
    <citation type="journal article" date="2014" name="BMC Genomics">
        <title>Genome characteristics reveal the impact of lichenization on lichen-forming fungus Endocarpon pusillum Hedwig (Verrucariales, Ascomycota).</title>
        <authorList>
            <person name="Wang Y.-Y."/>
            <person name="Liu B."/>
            <person name="Zhang X.-Y."/>
            <person name="Zhou Q.-M."/>
            <person name="Zhang T."/>
            <person name="Li H."/>
            <person name="Yu Y.-F."/>
            <person name="Zhang X.-L."/>
            <person name="Hao X.-Y."/>
            <person name="Wang M."/>
            <person name="Wang L."/>
            <person name="Wei J.-C."/>
        </authorList>
    </citation>
    <scope>NUCLEOTIDE SEQUENCE [LARGE SCALE GENOMIC DNA]</scope>
    <source>
        <strain evidence="3">Z07020 / HMAS-L-300199</strain>
    </source>
</reference>
<proteinExistence type="predicted"/>
<evidence type="ECO:0000313" key="2">
    <source>
        <dbReference type="EMBL" id="ERF73307.1"/>
    </source>
</evidence>
<dbReference type="GeneID" id="19238187"/>
<dbReference type="AlphaFoldDB" id="U1G7C0"/>
<feature type="signal peptide" evidence="1">
    <location>
        <begin position="1"/>
        <end position="17"/>
    </location>
</feature>
<dbReference type="EMBL" id="KE720961">
    <property type="protein sequence ID" value="ERF73307.1"/>
    <property type="molecule type" value="Genomic_DNA"/>
</dbReference>
<keyword evidence="1" id="KW-0732">Signal</keyword>
<gene>
    <name evidence="2" type="ORF">EPUS_03140</name>
</gene>
<evidence type="ECO:0000256" key="1">
    <source>
        <dbReference type="SAM" id="SignalP"/>
    </source>
</evidence>
<sequence>MQFSLLCLATFGISTIATPVGSANDGVVVTYPESYKRMASDDAIAYPDSYKRSEFHDAA</sequence>
<dbReference type="OrthoDB" id="5388068at2759"/>
<protein>
    <submittedName>
        <fullName evidence="2">Uncharacterized protein</fullName>
    </submittedName>
</protein>
<name>U1G7C0_ENDPU</name>
<keyword evidence="3" id="KW-1185">Reference proteome</keyword>
<dbReference type="RefSeq" id="XP_007801080.1">
    <property type="nucleotide sequence ID" value="XM_007802889.1"/>
</dbReference>
<dbReference type="Proteomes" id="UP000019373">
    <property type="component" value="Unassembled WGS sequence"/>
</dbReference>
<feature type="chain" id="PRO_5004611167" evidence="1">
    <location>
        <begin position="18"/>
        <end position="59"/>
    </location>
</feature>